<accession>A0A5C3ND29</accession>
<dbReference type="PANTHER" id="PTHR22767:SF3">
    <property type="entry name" value="N-ALPHA-ACETYLTRANSFERASE 25, NATB AUXILIARY SUBUNIT"/>
    <property type="match status" value="1"/>
</dbReference>
<evidence type="ECO:0000256" key="2">
    <source>
        <dbReference type="SAM" id="MobiDB-lite"/>
    </source>
</evidence>
<dbReference type="PANTHER" id="PTHR22767">
    <property type="entry name" value="N-TERMINAL ACETYLTRANSFERASE-RELATED"/>
    <property type="match status" value="1"/>
</dbReference>
<dbReference type="EMBL" id="ML213505">
    <property type="protein sequence ID" value="TFK54787.1"/>
    <property type="molecule type" value="Genomic_DNA"/>
</dbReference>
<sequence length="942" mass="107173">MDVAAWERQIRPIYDALDTGSNKSAILSCNKLLKKYPNNDLAKALKALAMVRSQKVEESLILCDEVLARKPTDDATLSAMSHVLRGLGRHTDVVKMFEDAFKAQPGNEEYAAQTFFANARIGNWRAAQQIATKMHKTFSEDRYVHWYVMAVLLQAKDPATPEKMRDLLHGLAHRQLLASPSPSYVLADRLYQHLTVLRELKLYDDAQKLLEHDTGKVMYNNSLVVDELRRELWQSSGRWTQERELAVQRITEKKDRNWLEFLSVLDGTFAGVASSAETSEEARADCKEQIYKTSELFTRVSEEDGLKDRSGLLGLLELAKRSKQYGFSPDFTELVLLLQKYWHKFGDKACFYEDVKPYLDLDADDLSRWVSFLDSQQPSYDTEAHLRRAINWHKTRRFTIPETEITPELESARASQYIKAYIAGLPLGNKLPETELQPADDLAILAAHAFISSWSVGGSEKQLYNASVILEYGLTKSRHSYHMRLLLIQIYRLLGASSLALEHYRDLNVKQVQNDTLSHLILARVSTFSLAGSGDITYSNECLESSHIYMNNSQETSDWIVRAFTQEKYSQIPDLIALEERLDNSLQRDLVKLEHVRMRFTHEPINSELIDMELIELKFNFDRFHHDNRDLDIISNYQPRCSKSTFEQSLLFKKLPGSGWLFAFLKIYIRALQHASDVDDTVEAKLLIGDRPKQSHEPEMQRPLKERLATRKQAELDELTPSELAVYDFATALGDWLEPHHDYIRPPPSKVLADASKQAEAKTGRPLQGIDATDSATNGQSKKDEEAPQVREVPVSIAGFFDDMLASFKKLVEEGALPPELLHVATLTQEALLLFSIETMRFKPASIVKMHKLGALVADCKTIRAKAVATLKEMTTELTKISEKEGSSERRKAFVQECRVAQEDGQIDHDFVLNIAKRVTDSRKKVQEGMAKSIVKICSKDA</sequence>
<dbReference type="STRING" id="5364.A0A5C3ND29"/>
<dbReference type="GO" id="GO:0031416">
    <property type="term" value="C:NatB complex"/>
    <property type="evidence" value="ECO:0007669"/>
    <property type="project" value="TreeGrafter"/>
</dbReference>
<dbReference type="Gene3D" id="1.25.40.1040">
    <property type="match status" value="1"/>
</dbReference>
<evidence type="ECO:0008006" key="5">
    <source>
        <dbReference type="Google" id="ProtNLM"/>
    </source>
</evidence>
<evidence type="ECO:0000313" key="4">
    <source>
        <dbReference type="Proteomes" id="UP000305948"/>
    </source>
</evidence>
<dbReference type="OrthoDB" id="1874341at2759"/>
<evidence type="ECO:0000313" key="3">
    <source>
        <dbReference type="EMBL" id="TFK54787.1"/>
    </source>
</evidence>
<dbReference type="Pfam" id="PF09797">
    <property type="entry name" value="NatB_MDM20"/>
    <property type="match status" value="1"/>
</dbReference>
<feature type="region of interest" description="Disordered" evidence="2">
    <location>
        <begin position="747"/>
        <end position="789"/>
    </location>
</feature>
<reference evidence="3 4" key="1">
    <citation type="journal article" date="2019" name="Nat. Ecol. Evol.">
        <title>Megaphylogeny resolves global patterns of mushroom evolution.</title>
        <authorList>
            <person name="Varga T."/>
            <person name="Krizsan K."/>
            <person name="Foldi C."/>
            <person name="Dima B."/>
            <person name="Sanchez-Garcia M."/>
            <person name="Sanchez-Ramirez S."/>
            <person name="Szollosi G.J."/>
            <person name="Szarkandi J.G."/>
            <person name="Papp V."/>
            <person name="Albert L."/>
            <person name="Andreopoulos W."/>
            <person name="Angelini C."/>
            <person name="Antonin V."/>
            <person name="Barry K.W."/>
            <person name="Bougher N.L."/>
            <person name="Buchanan P."/>
            <person name="Buyck B."/>
            <person name="Bense V."/>
            <person name="Catcheside P."/>
            <person name="Chovatia M."/>
            <person name="Cooper J."/>
            <person name="Damon W."/>
            <person name="Desjardin D."/>
            <person name="Finy P."/>
            <person name="Geml J."/>
            <person name="Haridas S."/>
            <person name="Hughes K."/>
            <person name="Justo A."/>
            <person name="Karasinski D."/>
            <person name="Kautmanova I."/>
            <person name="Kiss B."/>
            <person name="Kocsube S."/>
            <person name="Kotiranta H."/>
            <person name="LaButti K.M."/>
            <person name="Lechner B.E."/>
            <person name="Liimatainen K."/>
            <person name="Lipzen A."/>
            <person name="Lukacs Z."/>
            <person name="Mihaltcheva S."/>
            <person name="Morgado L.N."/>
            <person name="Niskanen T."/>
            <person name="Noordeloos M.E."/>
            <person name="Ohm R.A."/>
            <person name="Ortiz-Santana B."/>
            <person name="Ovrebo C."/>
            <person name="Racz N."/>
            <person name="Riley R."/>
            <person name="Savchenko A."/>
            <person name="Shiryaev A."/>
            <person name="Soop K."/>
            <person name="Spirin V."/>
            <person name="Szebenyi C."/>
            <person name="Tomsovsky M."/>
            <person name="Tulloss R.E."/>
            <person name="Uehling J."/>
            <person name="Grigoriev I.V."/>
            <person name="Vagvolgyi C."/>
            <person name="Papp T."/>
            <person name="Martin F.M."/>
            <person name="Miettinen O."/>
            <person name="Hibbett D.S."/>
            <person name="Nagy L.G."/>
        </authorList>
    </citation>
    <scope>NUCLEOTIDE SEQUENCE [LARGE SCALE GENOMIC DNA]</scope>
    <source>
        <strain evidence="3 4">OMC1185</strain>
    </source>
</reference>
<gene>
    <name evidence="3" type="ORF">OE88DRAFT_1653277</name>
</gene>
<organism evidence="3 4">
    <name type="scientific">Heliocybe sulcata</name>
    <dbReference type="NCBI Taxonomy" id="5364"/>
    <lineage>
        <taxon>Eukaryota</taxon>
        <taxon>Fungi</taxon>
        <taxon>Dikarya</taxon>
        <taxon>Basidiomycota</taxon>
        <taxon>Agaricomycotina</taxon>
        <taxon>Agaricomycetes</taxon>
        <taxon>Gloeophyllales</taxon>
        <taxon>Gloeophyllaceae</taxon>
        <taxon>Heliocybe</taxon>
    </lineage>
</organism>
<dbReference type="Proteomes" id="UP000305948">
    <property type="component" value="Unassembled WGS sequence"/>
</dbReference>
<name>A0A5C3ND29_9AGAM</name>
<keyword evidence="4" id="KW-1185">Reference proteome</keyword>
<dbReference type="AlphaFoldDB" id="A0A5C3ND29"/>
<proteinExistence type="inferred from homology"/>
<dbReference type="InterPro" id="IPR011990">
    <property type="entry name" value="TPR-like_helical_dom_sf"/>
</dbReference>
<dbReference type="InterPro" id="IPR019183">
    <property type="entry name" value="NAA25_NatB_aux_su"/>
</dbReference>
<comment type="similarity">
    <text evidence="1">Belongs to the MDM20/NAA25 family.</text>
</comment>
<evidence type="ECO:0000256" key="1">
    <source>
        <dbReference type="ARBA" id="ARBA00006298"/>
    </source>
</evidence>
<dbReference type="SUPFAM" id="SSF48452">
    <property type="entry name" value="TPR-like"/>
    <property type="match status" value="1"/>
</dbReference>
<protein>
    <recommendedName>
        <fullName evidence="5">Actin cytoskeleton organization protein</fullName>
    </recommendedName>
</protein>